<dbReference type="RefSeq" id="WP_379979115.1">
    <property type="nucleotide sequence ID" value="NZ_JBHSFV010000007.1"/>
</dbReference>
<comment type="caution">
    <text evidence="2">The sequence shown here is derived from an EMBL/GenBank/DDBJ whole genome shotgun (WGS) entry which is preliminary data.</text>
</comment>
<evidence type="ECO:0000313" key="3">
    <source>
        <dbReference type="Proteomes" id="UP001596043"/>
    </source>
</evidence>
<feature type="coiled-coil region" evidence="1">
    <location>
        <begin position="180"/>
        <end position="207"/>
    </location>
</feature>
<protein>
    <recommendedName>
        <fullName evidence="4">MukB N-terminal domain-containing protein</fullName>
    </recommendedName>
</protein>
<dbReference type="Proteomes" id="UP001596043">
    <property type="component" value="Unassembled WGS sequence"/>
</dbReference>
<evidence type="ECO:0008006" key="4">
    <source>
        <dbReference type="Google" id="ProtNLM"/>
    </source>
</evidence>
<gene>
    <name evidence="2" type="ORF">ACFO3O_12060</name>
</gene>
<sequence length="927" mass="108406">MTLQEFDKYINTGNHLGCKIYHLFKDYHEALYLNNILPIDVFTNKSDLEDYAKILQAFARRGIDVKNDVNLQEFLHGKATGSRYYNQFQDAVKQMEDCITGHRKNHQEVQDIKEKNTLLKKLRDLKVIKDNAFVKYNNAKFYFNNHRLAQINEEIKQTVQNYFIAKASIKELKYLKIKTLQECDTKLAKLISEEDKLKKEKDKLQVTVSFFSIVDEALKKLSLKTEKEVKESYTLYKKNEVQINRYIQLQKQLQLQSLENDFNTLDHNKTFKGVVDQLQEEIIKNEVQVKQYKDLIKFNDFENPKSMAYWVINKGENLNLKEESIIRHFFSIDTIKPEKIDANSTYLPKPNKILETLKNVIEEPEKRGFWITLSGLYVFIEEVEEPIFNTANIDELKKVFQSNNQDLKIKLEEKEKILQTNKKLHEFVLEYLTEPESDLKVWQNRNNLQQQTEHQKEVFIRFEEFDFDNEITKYPKKEEIIAVFEKVKKELKHVGKEVINYGSIKEQLSTFKIHKIQEKILNLKAIAKEQKIVTEPTLDIIIDKDKFIIDFTTQHKTVVDNLDIKEGLEESIESKNTVETELDTHKLKYPYVVNVNLEKTLNKEEDYKEVYGAYEIANTNYWVELKGILISYGLNDKEEQLKGEQSFIQLAKMLFPSEIFKNVSFDETSILDEIEKYLEKIIDVNARINQNKLLAIKDILDDLKTEVGNQIEINKEIKKFFKEDYTKITGDNNASLKIQQSSTVSLNWVASYLKKLATVDIGLFDYQESLNAKNEKLPSLEDKLLYAYQEFSKIPEPNMSARKLLNPFSYYNLDYSIVTKSGKRNSGSTGQTYTSIALLCIAKLSLKNGSSTNKEPILGLRFMSIDEAEGIGSNFDMLSKIAKLFDYQIISLSISPNKLKRENQYIYRLTKIANEERANHHPSVIFS</sequence>
<evidence type="ECO:0000313" key="2">
    <source>
        <dbReference type="EMBL" id="MFC4634649.1"/>
    </source>
</evidence>
<organism evidence="2 3">
    <name type="scientific">Dokdonia ponticola</name>
    <dbReference type="NCBI Taxonomy" id="2041041"/>
    <lineage>
        <taxon>Bacteria</taxon>
        <taxon>Pseudomonadati</taxon>
        <taxon>Bacteroidota</taxon>
        <taxon>Flavobacteriia</taxon>
        <taxon>Flavobacteriales</taxon>
        <taxon>Flavobacteriaceae</taxon>
        <taxon>Dokdonia</taxon>
    </lineage>
</organism>
<keyword evidence="3" id="KW-1185">Reference proteome</keyword>
<name>A0ABV9HWW0_9FLAO</name>
<proteinExistence type="predicted"/>
<accession>A0ABV9HWW0</accession>
<reference evidence="3" key="1">
    <citation type="journal article" date="2019" name="Int. J. Syst. Evol. Microbiol.">
        <title>The Global Catalogue of Microorganisms (GCM) 10K type strain sequencing project: providing services to taxonomists for standard genome sequencing and annotation.</title>
        <authorList>
            <consortium name="The Broad Institute Genomics Platform"/>
            <consortium name="The Broad Institute Genome Sequencing Center for Infectious Disease"/>
            <person name="Wu L."/>
            <person name="Ma J."/>
        </authorList>
    </citation>
    <scope>NUCLEOTIDE SEQUENCE [LARGE SCALE GENOMIC DNA]</scope>
    <source>
        <strain evidence="3">YJ-61-S</strain>
    </source>
</reference>
<evidence type="ECO:0000256" key="1">
    <source>
        <dbReference type="SAM" id="Coils"/>
    </source>
</evidence>
<dbReference type="EMBL" id="JBHSFV010000007">
    <property type="protein sequence ID" value="MFC4634649.1"/>
    <property type="molecule type" value="Genomic_DNA"/>
</dbReference>
<keyword evidence="1" id="KW-0175">Coiled coil</keyword>